<reference evidence="3 4" key="1">
    <citation type="submission" date="2018-04" db="EMBL/GenBank/DDBJ databases">
        <title>Genomic Encyclopedia of Archaeal and Bacterial Type Strains, Phase II (KMG-II): from individual species to whole genera.</title>
        <authorList>
            <person name="Goeker M."/>
        </authorList>
    </citation>
    <scope>NUCLEOTIDE SEQUENCE [LARGE SCALE GENOMIC DNA]</scope>
    <source>
        <strain evidence="3 4">DSM 23382</strain>
    </source>
</reference>
<keyword evidence="2" id="KW-0812">Transmembrane</keyword>
<feature type="transmembrane region" description="Helical" evidence="2">
    <location>
        <begin position="29"/>
        <end position="49"/>
    </location>
</feature>
<keyword evidence="2" id="KW-1133">Transmembrane helix</keyword>
<gene>
    <name evidence="3" type="ORF">C8N35_11217</name>
</gene>
<comment type="caution">
    <text evidence="3">The sequence shown here is derived from an EMBL/GenBank/DDBJ whole genome shotgun (WGS) entry which is preliminary data.</text>
</comment>
<evidence type="ECO:0000256" key="2">
    <source>
        <dbReference type="SAM" id="Phobius"/>
    </source>
</evidence>
<dbReference type="InterPro" id="IPR009872">
    <property type="entry name" value="DUF1427"/>
</dbReference>
<dbReference type="RefSeq" id="WP_107991823.1">
    <property type="nucleotide sequence ID" value="NZ_QAYG01000012.1"/>
</dbReference>
<dbReference type="InterPro" id="IPR020017">
    <property type="entry name" value="XapX_domain"/>
</dbReference>
<dbReference type="Proteomes" id="UP000244081">
    <property type="component" value="Unassembled WGS sequence"/>
</dbReference>
<dbReference type="NCBIfam" id="TIGR03510">
    <property type="entry name" value="XapX"/>
    <property type="match status" value="1"/>
</dbReference>
<protein>
    <submittedName>
        <fullName evidence="3">XapX domain-containing protein</fullName>
    </submittedName>
</protein>
<accession>A0A2T5UW21</accession>
<dbReference type="EMBL" id="QAYG01000012">
    <property type="protein sequence ID" value="PTW55694.1"/>
    <property type="molecule type" value="Genomic_DNA"/>
</dbReference>
<dbReference type="OrthoDB" id="4302993at2"/>
<sequence>MKIYLFSLLAGVLVGVIYSLLHVRSPAPPVIALIGLFGILLGEQAVPLVKRLAAGAPVTVSWVHGQCGSHIFGQLPGSPAPMPRGNPPAASPPANGDCS</sequence>
<proteinExistence type="predicted"/>
<feature type="compositionally biased region" description="Pro residues" evidence="1">
    <location>
        <begin position="78"/>
        <end position="91"/>
    </location>
</feature>
<name>A0A2T5UW21_9HYPH</name>
<dbReference type="Pfam" id="PF07235">
    <property type="entry name" value="DUF1427"/>
    <property type="match status" value="1"/>
</dbReference>
<evidence type="ECO:0000313" key="3">
    <source>
        <dbReference type="EMBL" id="PTW55694.1"/>
    </source>
</evidence>
<dbReference type="AlphaFoldDB" id="A0A2T5UW21"/>
<keyword evidence="2" id="KW-0472">Membrane</keyword>
<evidence type="ECO:0000256" key="1">
    <source>
        <dbReference type="SAM" id="MobiDB-lite"/>
    </source>
</evidence>
<feature type="region of interest" description="Disordered" evidence="1">
    <location>
        <begin position="74"/>
        <end position="99"/>
    </location>
</feature>
<organism evidence="3 4">
    <name type="scientific">Breoghania corrubedonensis</name>
    <dbReference type="NCBI Taxonomy" id="665038"/>
    <lineage>
        <taxon>Bacteria</taxon>
        <taxon>Pseudomonadati</taxon>
        <taxon>Pseudomonadota</taxon>
        <taxon>Alphaproteobacteria</taxon>
        <taxon>Hyphomicrobiales</taxon>
        <taxon>Stappiaceae</taxon>
        <taxon>Breoghania</taxon>
    </lineage>
</organism>
<evidence type="ECO:0000313" key="4">
    <source>
        <dbReference type="Proteomes" id="UP000244081"/>
    </source>
</evidence>
<keyword evidence="4" id="KW-1185">Reference proteome</keyword>